<dbReference type="AlphaFoldDB" id="A0A9W7NGI3"/>
<dbReference type="Proteomes" id="UP000480854">
    <property type="component" value="Unassembled WGS sequence"/>
</dbReference>
<feature type="domain" description="DUF5615" evidence="1">
    <location>
        <begin position="4"/>
        <end position="103"/>
    </location>
</feature>
<dbReference type="EMBL" id="QOKW01000022">
    <property type="protein sequence ID" value="KAA0677720.1"/>
    <property type="molecule type" value="Genomic_DNA"/>
</dbReference>
<dbReference type="InterPro" id="IPR041049">
    <property type="entry name" value="DUF5615"/>
</dbReference>
<sequence length="139" mass="16015">MMDQILIDACLTPRLVAVAKARGVDATHVSFMGRAREADWDLMPFILGNDYVFVTNNRKDFLKEYAKQEIHNGLIIVIPQGEREDQEKHFTAALDFIEPLDDLVNKLVEVLEDGSVRMRDWTKDDHDPDYVYEPPKPGR</sequence>
<comment type="caution">
    <text evidence="2">The sequence shown here is derived from an EMBL/GenBank/DDBJ whole genome shotgun (WGS) entry which is preliminary data.</text>
</comment>
<gene>
    <name evidence="2" type="ORF">DS843_22640</name>
</gene>
<evidence type="ECO:0000313" key="2">
    <source>
        <dbReference type="EMBL" id="KAA0677720.1"/>
    </source>
</evidence>
<protein>
    <submittedName>
        <fullName evidence="2">Toxin-antitoxin system, toxin component, PIN family protein</fullName>
    </submittedName>
</protein>
<evidence type="ECO:0000259" key="1">
    <source>
        <dbReference type="Pfam" id="PF18480"/>
    </source>
</evidence>
<accession>A0A9W7NGI3</accession>
<dbReference type="OrthoDB" id="7363756at2"/>
<organism evidence="2 3">
    <name type="scientific">Roseomonas genomospecies 6</name>
    <dbReference type="NCBI Taxonomy" id="214106"/>
    <lineage>
        <taxon>Bacteria</taxon>
        <taxon>Pseudomonadati</taxon>
        <taxon>Pseudomonadota</taxon>
        <taxon>Alphaproteobacteria</taxon>
        <taxon>Acetobacterales</taxon>
        <taxon>Roseomonadaceae</taxon>
        <taxon>Roseomonas</taxon>
    </lineage>
</organism>
<dbReference type="Pfam" id="PF18480">
    <property type="entry name" value="DUF5615"/>
    <property type="match status" value="1"/>
</dbReference>
<name>A0A9W7NGI3_9PROT</name>
<keyword evidence="3" id="KW-1185">Reference proteome</keyword>
<reference evidence="2 3" key="1">
    <citation type="submission" date="2018-07" db="EMBL/GenBank/DDBJ databases">
        <title>Genome sequence of Azospirillum sp. ATCC 49961.</title>
        <authorList>
            <person name="Sant'Anna F.H."/>
            <person name="Baldani J.I."/>
            <person name="Zilli J.E."/>
            <person name="Reis V.M."/>
            <person name="Hartmann A."/>
            <person name="Cruz L."/>
            <person name="de Souza E.M."/>
            <person name="de Oliveira Pedrosa F."/>
            <person name="Passaglia L.M.P."/>
        </authorList>
    </citation>
    <scope>NUCLEOTIDE SEQUENCE [LARGE SCALE GENOMIC DNA]</scope>
    <source>
        <strain evidence="2 3">ATCC 49961</strain>
    </source>
</reference>
<proteinExistence type="predicted"/>
<evidence type="ECO:0000313" key="3">
    <source>
        <dbReference type="Proteomes" id="UP000480854"/>
    </source>
</evidence>